<feature type="domain" description="PDZ" evidence="3">
    <location>
        <begin position="117"/>
        <end position="191"/>
    </location>
</feature>
<proteinExistence type="predicted"/>
<evidence type="ECO:0000256" key="2">
    <source>
        <dbReference type="SAM" id="Phobius"/>
    </source>
</evidence>
<dbReference type="InterPro" id="IPR036034">
    <property type="entry name" value="PDZ_sf"/>
</dbReference>
<dbReference type="Gene3D" id="2.30.42.10">
    <property type="match status" value="1"/>
</dbReference>
<dbReference type="Pfam" id="PF13180">
    <property type="entry name" value="PDZ_2"/>
    <property type="match status" value="1"/>
</dbReference>
<keyword evidence="2" id="KW-0812">Transmembrane</keyword>
<keyword evidence="2" id="KW-0472">Membrane</keyword>
<protein>
    <submittedName>
        <fullName evidence="4">PDZ domain-containing protein</fullName>
    </submittedName>
</protein>
<evidence type="ECO:0000256" key="1">
    <source>
        <dbReference type="SAM" id="MobiDB-lite"/>
    </source>
</evidence>
<feature type="transmembrane region" description="Helical" evidence="2">
    <location>
        <begin position="38"/>
        <end position="65"/>
    </location>
</feature>
<name>A0A5P2BI48_STRVZ</name>
<evidence type="ECO:0000313" key="4">
    <source>
        <dbReference type="EMBL" id="QES30135.1"/>
    </source>
</evidence>
<feature type="compositionally biased region" description="Basic residues" evidence="1">
    <location>
        <begin position="19"/>
        <end position="31"/>
    </location>
</feature>
<accession>A0A5P2BI48</accession>
<keyword evidence="2" id="KW-1133">Transmembrane helix</keyword>
<reference evidence="4 5" key="1">
    <citation type="submission" date="2018-05" db="EMBL/GenBank/DDBJ databases">
        <title>Streptomyces venezuelae.</title>
        <authorList>
            <person name="Kim W."/>
            <person name="Lee N."/>
            <person name="Cho B.-K."/>
        </authorList>
    </citation>
    <scope>NUCLEOTIDE SEQUENCE [LARGE SCALE GENOMIC DNA]</scope>
    <source>
        <strain evidence="4 5">ATCC 14583</strain>
    </source>
</reference>
<dbReference type="Proteomes" id="UP000323046">
    <property type="component" value="Chromosome"/>
</dbReference>
<keyword evidence="5" id="KW-1185">Reference proteome</keyword>
<feature type="region of interest" description="Disordered" evidence="1">
    <location>
        <begin position="77"/>
        <end position="114"/>
    </location>
</feature>
<dbReference type="OrthoDB" id="4307511at2"/>
<feature type="region of interest" description="Disordered" evidence="1">
    <location>
        <begin position="1"/>
        <end position="31"/>
    </location>
</feature>
<dbReference type="AlphaFoldDB" id="A0A5P2BI48"/>
<sequence length="204" mass="20410">MRSAPAGPLRPSPESRDTHRPRRPHAARRRHGRRWGTLVFGVLCAAALVLSGIGIGTVGATVIGMSRLAGVREASAVPTGAGSAPGADMPMSGSKHPAPGPRDPVPPPPRPRPPAAALGVEAVDAPRGAGAGALLVGVHVPGPGHAAGLVRGDTVVVFGGARVGSAAELALQVGRARPGRTVTLTVRHQSGARQVLAARPGVVT</sequence>
<gene>
    <name evidence="4" type="ORF">DEJ47_30130</name>
</gene>
<dbReference type="EMBL" id="CP029193">
    <property type="protein sequence ID" value="QES30135.1"/>
    <property type="molecule type" value="Genomic_DNA"/>
</dbReference>
<dbReference type="SUPFAM" id="SSF50156">
    <property type="entry name" value="PDZ domain-like"/>
    <property type="match status" value="1"/>
</dbReference>
<organism evidence="4 5">
    <name type="scientific">Streptomyces venezuelae</name>
    <dbReference type="NCBI Taxonomy" id="54571"/>
    <lineage>
        <taxon>Bacteria</taxon>
        <taxon>Bacillati</taxon>
        <taxon>Actinomycetota</taxon>
        <taxon>Actinomycetes</taxon>
        <taxon>Kitasatosporales</taxon>
        <taxon>Streptomycetaceae</taxon>
        <taxon>Streptomyces</taxon>
    </lineage>
</organism>
<feature type="compositionally biased region" description="Pro residues" evidence="1">
    <location>
        <begin position="98"/>
        <end position="114"/>
    </location>
</feature>
<evidence type="ECO:0000259" key="3">
    <source>
        <dbReference type="Pfam" id="PF13180"/>
    </source>
</evidence>
<evidence type="ECO:0000313" key="5">
    <source>
        <dbReference type="Proteomes" id="UP000323046"/>
    </source>
</evidence>
<dbReference type="InterPro" id="IPR001478">
    <property type="entry name" value="PDZ"/>
</dbReference>